<dbReference type="EMBL" id="JAELVF020000001">
    <property type="protein sequence ID" value="MBU7598500.1"/>
    <property type="molecule type" value="Genomic_DNA"/>
</dbReference>
<feature type="compositionally biased region" description="Basic and acidic residues" evidence="1">
    <location>
        <begin position="111"/>
        <end position="121"/>
    </location>
</feature>
<feature type="transmembrane region" description="Helical" evidence="2">
    <location>
        <begin position="72"/>
        <end position="93"/>
    </location>
</feature>
<accession>A0A949JH42</accession>
<keyword evidence="5" id="KW-1185">Reference proteome</keyword>
<dbReference type="Pfam" id="PF13360">
    <property type="entry name" value="PQQ_2"/>
    <property type="match status" value="1"/>
</dbReference>
<protein>
    <submittedName>
        <fullName evidence="4">PQQ-binding-like beta-propeller repeat protein</fullName>
    </submittedName>
</protein>
<dbReference type="InterPro" id="IPR002372">
    <property type="entry name" value="PQQ_rpt_dom"/>
</dbReference>
<dbReference type="PANTHER" id="PTHR34512:SF30">
    <property type="entry name" value="OUTER MEMBRANE PROTEIN ASSEMBLY FACTOR BAMB"/>
    <property type="match status" value="1"/>
</dbReference>
<evidence type="ECO:0000313" key="4">
    <source>
        <dbReference type="EMBL" id="MBU7598500.1"/>
    </source>
</evidence>
<dbReference type="RefSeq" id="WP_216814970.1">
    <property type="nucleotide sequence ID" value="NZ_JAELVF020000001.1"/>
</dbReference>
<comment type="caution">
    <text evidence="4">The sequence shown here is derived from an EMBL/GenBank/DDBJ whole genome shotgun (WGS) entry which is preliminary data.</text>
</comment>
<proteinExistence type="predicted"/>
<reference evidence="4" key="1">
    <citation type="submission" date="2021-06" db="EMBL/GenBank/DDBJ databases">
        <title>Sequencing of actinobacteria type strains.</title>
        <authorList>
            <person name="Nguyen G.-S."/>
            <person name="Wentzel A."/>
        </authorList>
    </citation>
    <scope>NUCLEOTIDE SEQUENCE</scope>
    <source>
        <strain evidence="4">P38-E01</strain>
    </source>
</reference>
<feature type="domain" description="Pyrrolo-quinoline quinone repeat" evidence="3">
    <location>
        <begin position="135"/>
        <end position="277"/>
    </location>
</feature>
<gene>
    <name evidence="4" type="ORF">JGS22_012965</name>
</gene>
<evidence type="ECO:0000256" key="1">
    <source>
        <dbReference type="SAM" id="MobiDB-lite"/>
    </source>
</evidence>
<keyword evidence="2" id="KW-0472">Membrane</keyword>
<feature type="region of interest" description="Disordered" evidence="1">
    <location>
        <begin position="1"/>
        <end position="65"/>
    </location>
</feature>
<dbReference type="AlphaFoldDB" id="A0A949JH42"/>
<dbReference type="PANTHER" id="PTHR34512">
    <property type="entry name" value="CELL SURFACE PROTEIN"/>
    <property type="match status" value="1"/>
</dbReference>
<evidence type="ECO:0000313" key="5">
    <source>
        <dbReference type="Proteomes" id="UP000694501"/>
    </source>
</evidence>
<keyword evidence="2" id="KW-0812">Transmembrane</keyword>
<evidence type="ECO:0000256" key="2">
    <source>
        <dbReference type="SAM" id="Phobius"/>
    </source>
</evidence>
<feature type="compositionally biased region" description="Pro residues" evidence="1">
    <location>
        <begin position="28"/>
        <end position="38"/>
    </location>
</feature>
<organism evidence="4 5">
    <name type="scientific">Streptomyces tardus</name>
    <dbReference type="NCBI Taxonomy" id="2780544"/>
    <lineage>
        <taxon>Bacteria</taxon>
        <taxon>Bacillati</taxon>
        <taxon>Actinomycetota</taxon>
        <taxon>Actinomycetes</taxon>
        <taxon>Kitasatosporales</taxon>
        <taxon>Streptomycetaceae</taxon>
        <taxon>Streptomyces</taxon>
    </lineage>
</organism>
<feature type="region of interest" description="Disordered" evidence="1">
    <location>
        <begin position="96"/>
        <end position="133"/>
    </location>
</feature>
<name>A0A949JH42_9ACTN</name>
<dbReference type="Proteomes" id="UP000694501">
    <property type="component" value="Unassembled WGS sequence"/>
</dbReference>
<feature type="compositionally biased region" description="Low complexity" evidence="1">
    <location>
        <begin position="48"/>
        <end position="65"/>
    </location>
</feature>
<feature type="compositionally biased region" description="Pro residues" evidence="1">
    <location>
        <begin position="1"/>
        <end position="11"/>
    </location>
</feature>
<evidence type="ECO:0000259" key="3">
    <source>
        <dbReference type="Pfam" id="PF13360"/>
    </source>
</evidence>
<sequence length="523" mass="56099">MSQPPPPPNQPPSGGFGGPQDPSYGYPQTPPPGQPTGPNPYAGGQGPYGQQPTAPMQQAPGGQQPGNNNKKILMVCAAVVAVAVIAVGTVFVVTKDDGEPEAGKPGQSEPKGGDPDAKQDEPPSTVPKQDSDAEIAWEAPVPKGFEGELSKQAHGVLFSGGSIVKYEPDGLVAYNIKTGKPDWKEKFIRGESCSMASTSSGGKTLVQWGAKCEKVMGFDITKGKKLWEKDLPSRETSDLPNADYAHLAVSGDLAGMSWTGGRVGYRLSDGKELWSSTEAGCSDQGYAGGENFIVLHQCLLGTDGKLRKFDQKGEKTAEWKVPKGVEVKRVFSTSPLVVGLSPQGLSSKLNNIAVLDEETLKLKKRIKIDPERYRITCQPSHALDSCLNAVVDKDSGMIMLETETYDGKERTTNAVSGFNLETGKMVWTAEPSVEGRTNPVGMHDGKLLTLEQGNYDGGGGVTSLDPKKGGTPKQILEFSADEREKARDTYSNALYWADNTLFLVNTRLPSRIDDRTTWLVAIR</sequence>
<keyword evidence="2" id="KW-1133">Transmembrane helix</keyword>